<evidence type="ECO:0000313" key="2">
    <source>
        <dbReference type="EMBL" id="THU79204.1"/>
    </source>
</evidence>
<accession>A0A4S8KTM0</accession>
<feature type="region of interest" description="Disordered" evidence="1">
    <location>
        <begin position="149"/>
        <end position="176"/>
    </location>
</feature>
<dbReference type="AlphaFoldDB" id="A0A4S8KTM0"/>
<dbReference type="OrthoDB" id="3259884at2759"/>
<dbReference type="EMBL" id="ML180061">
    <property type="protein sequence ID" value="THU79204.1"/>
    <property type="molecule type" value="Genomic_DNA"/>
</dbReference>
<gene>
    <name evidence="2" type="ORF">K435DRAFT_875764</name>
</gene>
<organism evidence="2 3">
    <name type="scientific">Dendrothele bispora (strain CBS 962.96)</name>
    <dbReference type="NCBI Taxonomy" id="1314807"/>
    <lineage>
        <taxon>Eukaryota</taxon>
        <taxon>Fungi</taxon>
        <taxon>Dikarya</taxon>
        <taxon>Basidiomycota</taxon>
        <taxon>Agaricomycotina</taxon>
        <taxon>Agaricomycetes</taxon>
        <taxon>Agaricomycetidae</taxon>
        <taxon>Agaricales</taxon>
        <taxon>Agaricales incertae sedis</taxon>
        <taxon>Dendrothele</taxon>
    </lineage>
</organism>
<proteinExistence type="predicted"/>
<sequence>MSDSDEEELSPTPPPSFEVQVRLTTYQSVTKKSRKGTKRELKKDPKVKSKDFEYKFASTSENYVQFLNEILQLFGFCVKAIAAKIFPMTVQVPPTTKSQATDIFCHSKSQATNIESLAEYKKLASKIVEKAPLKPIIVSVDQQEIQKVKLPKATNNGHDTDGSQGRHDGPGALDDS</sequence>
<dbReference type="Proteomes" id="UP000297245">
    <property type="component" value="Unassembled WGS sequence"/>
</dbReference>
<evidence type="ECO:0000256" key="1">
    <source>
        <dbReference type="SAM" id="MobiDB-lite"/>
    </source>
</evidence>
<reference evidence="2 3" key="1">
    <citation type="journal article" date="2019" name="Nat. Ecol. Evol.">
        <title>Megaphylogeny resolves global patterns of mushroom evolution.</title>
        <authorList>
            <person name="Varga T."/>
            <person name="Krizsan K."/>
            <person name="Foldi C."/>
            <person name="Dima B."/>
            <person name="Sanchez-Garcia M."/>
            <person name="Sanchez-Ramirez S."/>
            <person name="Szollosi G.J."/>
            <person name="Szarkandi J.G."/>
            <person name="Papp V."/>
            <person name="Albert L."/>
            <person name="Andreopoulos W."/>
            <person name="Angelini C."/>
            <person name="Antonin V."/>
            <person name="Barry K.W."/>
            <person name="Bougher N.L."/>
            <person name="Buchanan P."/>
            <person name="Buyck B."/>
            <person name="Bense V."/>
            <person name="Catcheside P."/>
            <person name="Chovatia M."/>
            <person name="Cooper J."/>
            <person name="Damon W."/>
            <person name="Desjardin D."/>
            <person name="Finy P."/>
            <person name="Geml J."/>
            <person name="Haridas S."/>
            <person name="Hughes K."/>
            <person name="Justo A."/>
            <person name="Karasinski D."/>
            <person name="Kautmanova I."/>
            <person name="Kiss B."/>
            <person name="Kocsube S."/>
            <person name="Kotiranta H."/>
            <person name="LaButti K.M."/>
            <person name="Lechner B.E."/>
            <person name="Liimatainen K."/>
            <person name="Lipzen A."/>
            <person name="Lukacs Z."/>
            <person name="Mihaltcheva S."/>
            <person name="Morgado L.N."/>
            <person name="Niskanen T."/>
            <person name="Noordeloos M.E."/>
            <person name="Ohm R.A."/>
            <person name="Ortiz-Santana B."/>
            <person name="Ovrebo C."/>
            <person name="Racz N."/>
            <person name="Riley R."/>
            <person name="Savchenko A."/>
            <person name="Shiryaev A."/>
            <person name="Soop K."/>
            <person name="Spirin V."/>
            <person name="Szebenyi C."/>
            <person name="Tomsovsky M."/>
            <person name="Tulloss R.E."/>
            <person name="Uehling J."/>
            <person name="Grigoriev I.V."/>
            <person name="Vagvolgyi C."/>
            <person name="Papp T."/>
            <person name="Martin F.M."/>
            <person name="Miettinen O."/>
            <person name="Hibbett D.S."/>
            <person name="Nagy L.G."/>
        </authorList>
    </citation>
    <scope>NUCLEOTIDE SEQUENCE [LARGE SCALE GENOMIC DNA]</scope>
    <source>
        <strain evidence="2 3">CBS 962.96</strain>
    </source>
</reference>
<name>A0A4S8KTM0_DENBC</name>
<protein>
    <submittedName>
        <fullName evidence="2">Uncharacterized protein</fullName>
    </submittedName>
</protein>
<evidence type="ECO:0000313" key="3">
    <source>
        <dbReference type="Proteomes" id="UP000297245"/>
    </source>
</evidence>
<feature type="compositionally biased region" description="Basic and acidic residues" evidence="1">
    <location>
        <begin position="158"/>
        <end position="169"/>
    </location>
</feature>
<keyword evidence="3" id="KW-1185">Reference proteome</keyword>